<evidence type="ECO:0000256" key="2">
    <source>
        <dbReference type="PROSITE-ProRule" id="PRU00500"/>
    </source>
</evidence>
<protein>
    <recommendedName>
        <fullName evidence="3">Thyroglobulin type-1 domain-containing protein</fullName>
    </recommendedName>
</protein>
<feature type="domain" description="Thyroglobulin type-1" evidence="3">
    <location>
        <begin position="1"/>
        <end position="35"/>
    </location>
</feature>
<proteinExistence type="predicted"/>
<keyword evidence="5" id="KW-1185">Reference proteome</keyword>
<dbReference type="Gene3D" id="4.10.800.10">
    <property type="entry name" value="Thyroglobulin type-1"/>
    <property type="match status" value="1"/>
</dbReference>
<dbReference type="EMBL" id="HG805852">
    <property type="protein sequence ID" value="CDW53414.1"/>
    <property type="molecule type" value="Genomic_DNA"/>
</dbReference>
<accession>A0A077Z092</accession>
<dbReference type="Pfam" id="PF00086">
    <property type="entry name" value="Thyroglobulin_1"/>
    <property type="match status" value="1"/>
</dbReference>
<evidence type="ECO:0000313" key="4">
    <source>
        <dbReference type="EMBL" id="CDW53414.1"/>
    </source>
</evidence>
<dbReference type="InterPro" id="IPR000716">
    <property type="entry name" value="Thyroglobulin_1"/>
</dbReference>
<sequence>MQCQRKGETCWCVDHLTGVEIEGSRVLLKQGIPLCGRKSLYCRFELSPSKLIQYAGFETELYYLNSTNAFCTAADQARVNQCLGNLYGTFLDLPYAHSNFNHLLFANYVFLSGKLDLACRLFEDYDQCSSSAFNGTACRHCQHIVFMRLFNYLCRPRHLVTIKQQISCLQGIFMDETFIQCQLRLLDELKAVQQQIFDPQRLCAIRLQLQVCLLKRLPMYCEQDMIKILGVLPERVVEGLNVSCEGFLSLSTKAPEVKPSTIAIGMTDLTGRELPGKLETISPTMFSATPTKMEASVRTTEEEMVSTISVSKIPTPFVFTSPGAELLPSAVGETKVPSIKPVTRPELKTEEGITITELYPTPLTEETGRTKIVETASTVSPGLFTITTAPSAFVPTEFVKATPATPEITPASVILSAFTSAEGAVTAPAYVSATGRPLTPVSVETFEPGMKEPFRTPLPTMETAEMGIEPMKSTAERIDEVAAVIAEHSTRLPSKVTERLFTPEWERTPATVRSPV</sequence>
<comment type="caution">
    <text evidence="2">Lacks conserved residue(s) required for the propagation of feature annotation.</text>
</comment>
<evidence type="ECO:0000313" key="5">
    <source>
        <dbReference type="Proteomes" id="UP000030665"/>
    </source>
</evidence>
<dbReference type="Proteomes" id="UP000030665">
    <property type="component" value="Unassembled WGS sequence"/>
</dbReference>
<keyword evidence="1 2" id="KW-1015">Disulfide bond</keyword>
<evidence type="ECO:0000256" key="1">
    <source>
        <dbReference type="ARBA" id="ARBA00023157"/>
    </source>
</evidence>
<feature type="disulfide bond" evidence="2">
    <location>
        <begin position="3"/>
        <end position="10"/>
    </location>
</feature>
<gene>
    <name evidence="4" type="ORF">TTRE_0000167901</name>
</gene>
<evidence type="ECO:0000259" key="3">
    <source>
        <dbReference type="PROSITE" id="PS51162"/>
    </source>
</evidence>
<reference evidence="4" key="1">
    <citation type="submission" date="2014-01" db="EMBL/GenBank/DDBJ databases">
        <authorList>
            <person name="Aslett M."/>
        </authorList>
    </citation>
    <scope>NUCLEOTIDE SEQUENCE</scope>
</reference>
<name>A0A077Z092_TRITR</name>
<dbReference type="STRING" id="36087.A0A077Z092"/>
<reference evidence="4" key="2">
    <citation type="submission" date="2014-03" db="EMBL/GenBank/DDBJ databases">
        <title>The whipworm genome and dual-species transcriptomics of an intimate host-pathogen interaction.</title>
        <authorList>
            <person name="Foth B.J."/>
            <person name="Tsai I.J."/>
            <person name="Reid A.J."/>
            <person name="Bancroft A.J."/>
            <person name="Nichol S."/>
            <person name="Tracey A."/>
            <person name="Holroyd N."/>
            <person name="Cotton J.A."/>
            <person name="Stanley E.J."/>
            <person name="Zarowiecki M."/>
            <person name="Liu J.Z."/>
            <person name="Huckvale T."/>
            <person name="Cooper P.J."/>
            <person name="Grencis R.K."/>
            <person name="Berriman M."/>
        </authorList>
    </citation>
    <scope>NUCLEOTIDE SEQUENCE [LARGE SCALE GENOMIC DNA]</scope>
</reference>
<dbReference type="InterPro" id="IPR036857">
    <property type="entry name" value="Thyroglobulin_1_sf"/>
</dbReference>
<organism evidence="4 5">
    <name type="scientific">Trichuris trichiura</name>
    <name type="common">Whipworm</name>
    <name type="synonym">Trichocephalus trichiurus</name>
    <dbReference type="NCBI Taxonomy" id="36087"/>
    <lineage>
        <taxon>Eukaryota</taxon>
        <taxon>Metazoa</taxon>
        <taxon>Ecdysozoa</taxon>
        <taxon>Nematoda</taxon>
        <taxon>Enoplea</taxon>
        <taxon>Dorylaimia</taxon>
        <taxon>Trichinellida</taxon>
        <taxon>Trichuridae</taxon>
        <taxon>Trichuris</taxon>
    </lineage>
</organism>
<dbReference type="AlphaFoldDB" id="A0A077Z092"/>
<dbReference type="PROSITE" id="PS51162">
    <property type="entry name" value="THYROGLOBULIN_1_2"/>
    <property type="match status" value="1"/>
</dbReference>
<dbReference type="SUPFAM" id="SSF57610">
    <property type="entry name" value="Thyroglobulin type-1 domain"/>
    <property type="match status" value="1"/>
</dbReference>